<evidence type="ECO:0000259" key="7">
    <source>
        <dbReference type="Pfam" id="PF14322"/>
    </source>
</evidence>
<evidence type="ECO:0000259" key="6">
    <source>
        <dbReference type="Pfam" id="PF07980"/>
    </source>
</evidence>
<protein>
    <submittedName>
        <fullName evidence="8">RagB/SusD family nutrient uptake outer membrane protein</fullName>
    </submittedName>
</protein>
<feature type="domain" description="RagB/SusD" evidence="6">
    <location>
        <begin position="349"/>
        <end position="472"/>
    </location>
</feature>
<dbReference type="RefSeq" id="WP_166150743.1">
    <property type="nucleotide sequence ID" value="NZ_JAANYN010000012.1"/>
</dbReference>
<comment type="similarity">
    <text evidence="2">Belongs to the SusD family.</text>
</comment>
<comment type="subcellular location">
    <subcellularLocation>
        <location evidence="1">Cell outer membrane</location>
    </subcellularLocation>
</comment>
<evidence type="ECO:0000256" key="1">
    <source>
        <dbReference type="ARBA" id="ARBA00004442"/>
    </source>
</evidence>
<dbReference type="Proteomes" id="UP000649799">
    <property type="component" value="Unassembled WGS sequence"/>
</dbReference>
<proteinExistence type="inferred from homology"/>
<name>A0ABX0HH66_9BACT</name>
<keyword evidence="3" id="KW-0732">Signal</keyword>
<dbReference type="InterPro" id="IPR011990">
    <property type="entry name" value="TPR-like_helical_dom_sf"/>
</dbReference>
<dbReference type="Gene3D" id="1.25.40.390">
    <property type="match status" value="1"/>
</dbReference>
<comment type="caution">
    <text evidence="8">The sequence shown here is derived from an EMBL/GenBank/DDBJ whole genome shotgun (WGS) entry which is preliminary data.</text>
</comment>
<keyword evidence="4" id="KW-0472">Membrane</keyword>
<dbReference type="SUPFAM" id="SSF48452">
    <property type="entry name" value="TPR-like"/>
    <property type="match status" value="1"/>
</dbReference>
<keyword evidence="5" id="KW-0998">Cell outer membrane</keyword>
<gene>
    <name evidence="8" type="ORF">G9Q97_21470</name>
</gene>
<evidence type="ECO:0000256" key="3">
    <source>
        <dbReference type="ARBA" id="ARBA00022729"/>
    </source>
</evidence>
<dbReference type="InterPro" id="IPR033985">
    <property type="entry name" value="SusD-like_N"/>
</dbReference>
<organism evidence="8 9">
    <name type="scientific">Cyclobacterium plantarum</name>
    <dbReference type="NCBI Taxonomy" id="2716263"/>
    <lineage>
        <taxon>Bacteria</taxon>
        <taxon>Pseudomonadati</taxon>
        <taxon>Bacteroidota</taxon>
        <taxon>Cytophagia</taxon>
        <taxon>Cytophagales</taxon>
        <taxon>Cyclobacteriaceae</taxon>
        <taxon>Cyclobacterium</taxon>
    </lineage>
</organism>
<evidence type="ECO:0000256" key="2">
    <source>
        <dbReference type="ARBA" id="ARBA00006275"/>
    </source>
</evidence>
<dbReference type="EMBL" id="JAANYN010000012">
    <property type="protein sequence ID" value="NHE59390.1"/>
    <property type="molecule type" value="Genomic_DNA"/>
</dbReference>
<evidence type="ECO:0000313" key="9">
    <source>
        <dbReference type="Proteomes" id="UP000649799"/>
    </source>
</evidence>
<evidence type="ECO:0000313" key="8">
    <source>
        <dbReference type="EMBL" id="NHE59390.1"/>
    </source>
</evidence>
<feature type="domain" description="SusD-like N-terminal" evidence="7">
    <location>
        <begin position="103"/>
        <end position="248"/>
    </location>
</feature>
<evidence type="ECO:0000256" key="5">
    <source>
        <dbReference type="ARBA" id="ARBA00023237"/>
    </source>
</evidence>
<dbReference type="Pfam" id="PF07980">
    <property type="entry name" value="SusD_RagB"/>
    <property type="match status" value="1"/>
</dbReference>
<sequence>MKSIKFNSYTFKTVLLLFMTLFWSCDDQWLEEVGTVSNGFSDPRNTQDLEQLVNGALWVAGGSGGFRGIHGNQAIYSATISDVGKLMDELGVVGQDAIDWYGRDFSNNTHSQPTRNWEAGYAVLLAANAVIDWVDRNGPFNDQQSHWTPRILGEAHWLRAWVNFNLVKIFAPPYGADNDAPAIIIKNRLPNSAFDNPAPSTVQEVYDQILADLDQAIALLPEEYDPDRDPPAFVDRQNKMAAHFLAMRVNFQMRNWEQAEEHADVILNSGRYPLNEDPIEAWNKDQFGVKGSEVVFQYVTSGSQTNWKPPVISRWLGYSDPNGRWNLTDRFNNNQIMSLSEHFKSMTGWDNHEEAMNDKRYQQLFISFGPNEDPRPTYQGLNRREVWGHKWYRAGEPEASNRVSSLPLMRSAEAYLTRSFLRFSRGEEAGAREDLNVVRNRAGLEDFTGPMTAEVIEVERMKELVFEDDRLYYLQALEKEIPNGDRGPGGIPWTSRTWQSIPQNEIDLNPNVDN</sequence>
<reference evidence="8 9" key="1">
    <citation type="submission" date="2020-03" db="EMBL/GenBank/DDBJ databases">
        <title>Cyclobacterium plantarum sp. nov., a marine bacterium isolated from a coastal-marine wetland.</title>
        <authorList>
            <person name="Sanchez-Porro C."/>
            <person name="Ventosa A."/>
            <person name="Amoozegar M."/>
        </authorList>
    </citation>
    <scope>NUCLEOTIDE SEQUENCE [LARGE SCALE GENOMIC DNA]</scope>
    <source>
        <strain evidence="8 9">GBPx2</strain>
    </source>
</reference>
<dbReference type="InterPro" id="IPR012944">
    <property type="entry name" value="SusD_RagB_dom"/>
</dbReference>
<evidence type="ECO:0000256" key="4">
    <source>
        <dbReference type="ARBA" id="ARBA00023136"/>
    </source>
</evidence>
<dbReference type="Pfam" id="PF14322">
    <property type="entry name" value="SusD-like_3"/>
    <property type="match status" value="1"/>
</dbReference>
<keyword evidence="9" id="KW-1185">Reference proteome</keyword>
<accession>A0ABX0HH66</accession>